<sequence>EDEDDGGLFGDDDDEPVVRGLQSDDELVRGLQSDHSDDERPFGQSQVPDREQREIDIDVPFFGTNSKMSSSHYELKLPSFLLMELKPFDPAEFRSTIDEDADRETQLADKLLAENTIRWRYSKGADDNQISKQSNTQVIEWSDGSLSLQIGQEIFDLPERKLHDQFLAVAREAQEILQTEAVLDKLLTVVPTSSDSLTHKRLTNAIRNKQKRQQVSTNNVIVQEDPELAAREFEKAENEKWRSQRRLEAKRRLDAERLGRTSTPVAADRGAVYSSNSFGAAGSGEYDEEDGFVIGDDEDEEDFDDLDDEEGEEEEEEAEERLRSVKAQGRAKYRSDDEEDHRKAKRSSDAEEDQ</sequence>
<evidence type="ECO:0000256" key="1">
    <source>
        <dbReference type="SAM" id="MobiDB-lite"/>
    </source>
</evidence>
<dbReference type="GO" id="GO:0006368">
    <property type="term" value="P:transcription elongation by RNA polymerase II"/>
    <property type="evidence" value="ECO:0007669"/>
    <property type="project" value="InterPro"/>
</dbReference>
<dbReference type="OrthoDB" id="20844at2759"/>
<feature type="compositionally biased region" description="Acidic residues" evidence="1">
    <location>
        <begin position="285"/>
        <end position="319"/>
    </location>
</feature>
<feature type="non-terminal residue" evidence="2">
    <location>
        <position position="1"/>
    </location>
</feature>
<accession>A0A1E3QXY1</accession>
<feature type="compositionally biased region" description="Basic and acidic residues" evidence="1">
    <location>
        <begin position="340"/>
        <end position="354"/>
    </location>
</feature>
<feature type="region of interest" description="Disordered" evidence="1">
    <location>
        <begin position="274"/>
        <end position="354"/>
    </location>
</feature>
<keyword evidence="3" id="KW-1185">Reference proteome</keyword>
<dbReference type="AlphaFoldDB" id="A0A1E3QXY1"/>
<dbReference type="GO" id="GO:0032968">
    <property type="term" value="P:positive regulation of transcription elongation by RNA polymerase II"/>
    <property type="evidence" value="ECO:0007669"/>
    <property type="project" value="TreeGrafter"/>
</dbReference>
<dbReference type="EMBL" id="KV454427">
    <property type="protein sequence ID" value="ODQ81942.1"/>
    <property type="molecule type" value="Genomic_DNA"/>
</dbReference>
<proteinExistence type="predicted"/>
<dbReference type="STRING" id="984486.A0A1E3QXY1"/>
<feature type="compositionally biased region" description="Basic and acidic residues" evidence="1">
    <location>
        <begin position="26"/>
        <end position="41"/>
    </location>
</feature>
<organism evidence="2 3">
    <name type="scientific">Babjeviella inositovora NRRL Y-12698</name>
    <dbReference type="NCBI Taxonomy" id="984486"/>
    <lineage>
        <taxon>Eukaryota</taxon>
        <taxon>Fungi</taxon>
        <taxon>Dikarya</taxon>
        <taxon>Ascomycota</taxon>
        <taxon>Saccharomycotina</taxon>
        <taxon>Pichiomycetes</taxon>
        <taxon>Serinales incertae sedis</taxon>
        <taxon>Babjeviella</taxon>
    </lineage>
</organism>
<gene>
    <name evidence="2" type="ORF">BABINDRAFT_24787</name>
</gene>
<feature type="compositionally biased region" description="Acidic residues" evidence="1">
    <location>
        <begin position="1"/>
        <end position="15"/>
    </location>
</feature>
<dbReference type="GeneID" id="30149192"/>
<dbReference type="GO" id="GO:1990269">
    <property type="term" value="F:RNA polymerase II C-terminal domain phosphoserine binding"/>
    <property type="evidence" value="ECO:0007669"/>
    <property type="project" value="TreeGrafter"/>
</dbReference>
<reference evidence="3" key="1">
    <citation type="submission" date="2016-05" db="EMBL/GenBank/DDBJ databases">
        <title>Comparative genomics of biotechnologically important yeasts.</title>
        <authorList>
            <consortium name="DOE Joint Genome Institute"/>
            <person name="Riley R."/>
            <person name="Haridas S."/>
            <person name="Wolfe K.H."/>
            <person name="Lopes M.R."/>
            <person name="Hittinger C.T."/>
            <person name="Goker M."/>
            <person name="Salamov A."/>
            <person name="Wisecaver J."/>
            <person name="Long T.M."/>
            <person name="Aerts A.L."/>
            <person name="Barry K."/>
            <person name="Choi C."/>
            <person name="Clum A."/>
            <person name="Coughlan A.Y."/>
            <person name="Deshpande S."/>
            <person name="Douglass A.P."/>
            <person name="Hanson S.J."/>
            <person name="Klenk H.-P."/>
            <person name="Labutti K."/>
            <person name="Lapidus A."/>
            <person name="Lindquist E."/>
            <person name="Lipzen A."/>
            <person name="Meier-Kolthoff J.P."/>
            <person name="Ohm R.A."/>
            <person name="Otillar R.P."/>
            <person name="Pangilinan J."/>
            <person name="Peng Y."/>
            <person name="Rokas A."/>
            <person name="Rosa C.A."/>
            <person name="Scheuner C."/>
            <person name="Sibirny A.A."/>
            <person name="Slot J.C."/>
            <person name="Stielow J.B."/>
            <person name="Sun H."/>
            <person name="Kurtzman C.P."/>
            <person name="Blackwell M."/>
            <person name="Grigoriev I.V."/>
            <person name="Jeffries T.W."/>
        </authorList>
    </citation>
    <scope>NUCLEOTIDE SEQUENCE [LARGE SCALE GENOMIC DNA]</scope>
    <source>
        <strain evidence="3">NRRL Y-12698</strain>
    </source>
</reference>
<dbReference type="GO" id="GO:0016593">
    <property type="term" value="C:Cdc73/Paf1 complex"/>
    <property type="evidence" value="ECO:0007669"/>
    <property type="project" value="InterPro"/>
</dbReference>
<evidence type="ECO:0000313" key="2">
    <source>
        <dbReference type="EMBL" id="ODQ81942.1"/>
    </source>
</evidence>
<dbReference type="Proteomes" id="UP000094336">
    <property type="component" value="Unassembled WGS sequence"/>
</dbReference>
<feature type="non-terminal residue" evidence="2">
    <location>
        <position position="354"/>
    </location>
</feature>
<dbReference type="InterPro" id="IPR007149">
    <property type="entry name" value="Leo1"/>
</dbReference>
<protein>
    <recommendedName>
        <fullName evidence="4">Leo1-like protein</fullName>
    </recommendedName>
</protein>
<dbReference type="Pfam" id="PF04004">
    <property type="entry name" value="Leo1"/>
    <property type="match status" value="1"/>
</dbReference>
<evidence type="ECO:0008006" key="4">
    <source>
        <dbReference type="Google" id="ProtNLM"/>
    </source>
</evidence>
<name>A0A1E3QXY1_9ASCO</name>
<dbReference type="RefSeq" id="XP_018987270.1">
    <property type="nucleotide sequence ID" value="XM_019131339.1"/>
</dbReference>
<evidence type="ECO:0000313" key="3">
    <source>
        <dbReference type="Proteomes" id="UP000094336"/>
    </source>
</evidence>
<dbReference type="PANTHER" id="PTHR23146:SF0">
    <property type="entry name" value="RNA POLYMERASE-ASSOCIATED PROTEIN LEO1"/>
    <property type="match status" value="1"/>
</dbReference>
<dbReference type="PANTHER" id="PTHR23146">
    <property type="entry name" value="LEO1 PROTEIN"/>
    <property type="match status" value="1"/>
</dbReference>
<feature type="region of interest" description="Disordered" evidence="1">
    <location>
        <begin position="1"/>
        <end position="54"/>
    </location>
</feature>